<dbReference type="AlphaFoldDB" id="A0AAD5HH04"/>
<sequence>MTSLQQHWSLPDHLLDLIVQNIDEKKDILAFSMVQQSWRQAALRKIYDRFVISVPPHLFEKRRCYLRSLENFFATARIGSYVAELVIKMKILQDEEEAPQPVLESSAASISSVRSMSFRPTSPKGLVQMLRSLRRNSSASNEDLAGVPATPNKSTVSSLNIYIAIYILSIINQCPYLRKLTLDFGKERFRMSLNSDYLFRTMLRNEIGASTIKDLTIVDLPKLYLPHDSMAEWIASLGELEAFTASKVPSNFFTPGFQQAMAKSAAPIKTMILRDITLWNNEDDLEPNLWFPPTLQSLRLENCSQLLSSYPILVTVASTCPELRELHLPVLQEKQSRFIKRSNTMNSGTKFPGSPPTRSNLEHGLYKILQRCQELQILDLAGNTGISDAVLMSIATHGDNLKQLHLDECRGVTGRNLEWRSSYHLEMMSMSGCHAIEPRFLASIRDFCPQAEIWA</sequence>
<dbReference type="Gene3D" id="3.80.10.10">
    <property type="entry name" value="Ribonuclease Inhibitor"/>
    <property type="match status" value="1"/>
</dbReference>
<keyword evidence="2" id="KW-1185">Reference proteome</keyword>
<dbReference type="PANTHER" id="PTHR13318">
    <property type="entry name" value="PARTNER OF PAIRED, ISOFORM B-RELATED"/>
    <property type="match status" value="1"/>
</dbReference>
<evidence type="ECO:0000313" key="2">
    <source>
        <dbReference type="Proteomes" id="UP001206595"/>
    </source>
</evidence>
<dbReference type="GO" id="GO:0019005">
    <property type="term" value="C:SCF ubiquitin ligase complex"/>
    <property type="evidence" value="ECO:0007669"/>
    <property type="project" value="TreeGrafter"/>
</dbReference>
<dbReference type="GO" id="GO:0031146">
    <property type="term" value="P:SCF-dependent proteasomal ubiquitin-dependent protein catabolic process"/>
    <property type="evidence" value="ECO:0007669"/>
    <property type="project" value="TreeGrafter"/>
</dbReference>
<dbReference type="EMBL" id="MU620893">
    <property type="protein sequence ID" value="KAI8584117.1"/>
    <property type="molecule type" value="Genomic_DNA"/>
</dbReference>
<organism evidence="1 2">
    <name type="scientific">Umbelopsis ramanniana AG</name>
    <dbReference type="NCBI Taxonomy" id="1314678"/>
    <lineage>
        <taxon>Eukaryota</taxon>
        <taxon>Fungi</taxon>
        <taxon>Fungi incertae sedis</taxon>
        <taxon>Mucoromycota</taxon>
        <taxon>Mucoromycotina</taxon>
        <taxon>Umbelopsidomycetes</taxon>
        <taxon>Umbelopsidales</taxon>
        <taxon>Umbelopsidaceae</taxon>
        <taxon>Umbelopsis</taxon>
    </lineage>
</organism>
<reference evidence="1" key="2">
    <citation type="journal article" date="2022" name="Proc. Natl. Acad. Sci. U.S.A.">
        <title>Diploid-dominant life cycles characterize the early evolution of Fungi.</title>
        <authorList>
            <person name="Amses K.R."/>
            <person name="Simmons D.R."/>
            <person name="Longcore J.E."/>
            <person name="Mondo S.J."/>
            <person name="Seto K."/>
            <person name="Jeronimo G.H."/>
            <person name="Bonds A.E."/>
            <person name="Quandt C.A."/>
            <person name="Davis W.J."/>
            <person name="Chang Y."/>
            <person name="Federici B.A."/>
            <person name="Kuo A."/>
            <person name="LaButti K."/>
            <person name="Pangilinan J."/>
            <person name="Andreopoulos W."/>
            <person name="Tritt A."/>
            <person name="Riley R."/>
            <person name="Hundley H."/>
            <person name="Johnson J."/>
            <person name="Lipzen A."/>
            <person name="Barry K."/>
            <person name="Lang B.F."/>
            <person name="Cuomo C.A."/>
            <person name="Buchler N.E."/>
            <person name="Grigoriev I.V."/>
            <person name="Spatafora J.W."/>
            <person name="Stajich J.E."/>
            <person name="James T.Y."/>
        </authorList>
    </citation>
    <scope>NUCLEOTIDE SEQUENCE</scope>
    <source>
        <strain evidence="1">AG</strain>
    </source>
</reference>
<gene>
    <name evidence="1" type="ORF">K450DRAFT_218228</name>
</gene>
<evidence type="ECO:0008006" key="3">
    <source>
        <dbReference type="Google" id="ProtNLM"/>
    </source>
</evidence>
<proteinExistence type="predicted"/>
<evidence type="ECO:0000313" key="1">
    <source>
        <dbReference type="EMBL" id="KAI8584117.1"/>
    </source>
</evidence>
<comment type="caution">
    <text evidence="1">The sequence shown here is derived from an EMBL/GenBank/DDBJ whole genome shotgun (WGS) entry which is preliminary data.</text>
</comment>
<accession>A0AAD5HH04</accession>
<reference evidence="1" key="1">
    <citation type="submission" date="2021-06" db="EMBL/GenBank/DDBJ databases">
        <authorList>
            <consortium name="DOE Joint Genome Institute"/>
            <person name="Mondo S.J."/>
            <person name="Amses K.R."/>
            <person name="Simmons D.R."/>
            <person name="Longcore J.E."/>
            <person name="Seto K."/>
            <person name="Alves G.H."/>
            <person name="Bonds A.E."/>
            <person name="Quandt C.A."/>
            <person name="Davis W.J."/>
            <person name="Chang Y."/>
            <person name="Letcher P.M."/>
            <person name="Powell M.J."/>
            <person name="Kuo A."/>
            <person name="Labutti K."/>
            <person name="Pangilinan J."/>
            <person name="Andreopoulos W."/>
            <person name="Tritt A."/>
            <person name="Riley R."/>
            <person name="Hundley H."/>
            <person name="Johnson J."/>
            <person name="Lipzen A."/>
            <person name="Barry K."/>
            <person name="Berbee M.L."/>
            <person name="Buchler N.E."/>
            <person name="Grigoriev I.V."/>
            <person name="Spatafora J.W."/>
            <person name="Stajich J.E."/>
            <person name="James T.Y."/>
        </authorList>
    </citation>
    <scope>NUCLEOTIDE SEQUENCE</scope>
    <source>
        <strain evidence="1">AG</strain>
    </source>
</reference>
<dbReference type="Proteomes" id="UP001206595">
    <property type="component" value="Unassembled WGS sequence"/>
</dbReference>
<dbReference type="InterPro" id="IPR032675">
    <property type="entry name" value="LRR_dom_sf"/>
</dbReference>
<dbReference type="GeneID" id="75910523"/>
<dbReference type="RefSeq" id="XP_051449121.1">
    <property type="nucleotide sequence ID" value="XM_051585173.1"/>
</dbReference>
<protein>
    <recommendedName>
        <fullName evidence="3">F-box domain-containing protein</fullName>
    </recommendedName>
</protein>
<dbReference type="SUPFAM" id="SSF52047">
    <property type="entry name" value="RNI-like"/>
    <property type="match status" value="1"/>
</dbReference>
<name>A0AAD5HH04_UMBRA</name>